<name>A0ABQ5Z457_9SPHN</name>
<evidence type="ECO:0000313" key="4">
    <source>
        <dbReference type="Proteomes" id="UP001156703"/>
    </source>
</evidence>
<dbReference type="InterPro" id="IPR011723">
    <property type="entry name" value="Znf/thioredoxin_put"/>
</dbReference>
<evidence type="ECO:0000313" key="3">
    <source>
        <dbReference type="EMBL" id="GLR46802.1"/>
    </source>
</evidence>
<dbReference type="Pfam" id="PF13717">
    <property type="entry name" value="Zn_ribbon_4"/>
    <property type="match status" value="1"/>
</dbReference>
<feature type="domain" description="Zinc finger/thioredoxin putative" evidence="2">
    <location>
        <begin position="1"/>
        <end position="35"/>
    </location>
</feature>
<evidence type="ECO:0000259" key="2">
    <source>
        <dbReference type="Pfam" id="PF13717"/>
    </source>
</evidence>
<reference evidence="4" key="1">
    <citation type="journal article" date="2019" name="Int. J. Syst. Evol. Microbiol.">
        <title>The Global Catalogue of Microorganisms (GCM) 10K type strain sequencing project: providing services to taxonomists for standard genome sequencing and annotation.</title>
        <authorList>
            <consortium name="The Broad Institute Genomics Platform"/>
            <consortium name="The Broad Institute Genome Sequencing Center for Infectious Disease"/>
            <person name="Wu L."/>
            <person name="Ma J."/>
        </authorList>
    </citation>
    <scope>NUCLEOTIDE SEQUENCE [LARGE SCALE GENOMIC DNA]</scope>
    <source>
        <strain evidence="4">NBRC 102146</strain>
    </source>
</reference>
<organism evidence="3 4">
    <name type="scientific">Sphingomonas astaxanthinifaciens DSM 22298</name>
    <dbReference type="NCBI Taxonomy" id="1123267"/>
    <lineage>
        <taxon>Bacteria</taxon>
        <taxon>Pseudomonadati</taxon>
        <taxon>Pseudomonadota</taxon>
        <taxon>Alphaproteobacteria</taxon>
        <taxon>Sphingomonadales</taxon>
        <taxon>Sphingomonadaceae</taxon>
        <taxon>Sphingomonas</taxon>
    </lineage>
</organism>
<accession>A0ABQ5Z457</accession>
<keyword evidence="4" id="KW-1185">Reference proteome</keyword>
<keyword evidence="1" id="KW-0812">Transmembrane</keyword>
<dbReference type="Proteomes" id="UP001156703">
    <property type="component" value="Unassembled WGS sequence"/>
</dbReference>
<dbReference type="RefSeq" id="WP_037504452.1">
    <property type="nucleotide sequence ID" value="NZ_BSOO01000003.1"/>
</dbReference>
<proteinExistence type="predicted"/>
<evidence type="ECO:0000256" key="1">
    <source>
        <dbReference type="SAM" id="Phobius"/>
    </source>
</evidence>
<comment type="caution">
    <text evidence="3">The sequence shown here is derived from an EMBL/GenBank/DDBJ whole genome shotgun (WGS) entry which is preliminary data.</text>
</comment>
<sequence length="331" mass="35094">MILTCPSCGTRYVVKDGAIPPAGRTVRCAQCKHSWHQDPDEAAGEAVGDAIIAEPAQTIPEQGHDDLQPREAAVDEMADAPVEQSVAEEAVVHDDVAEPQDPVAPLADHSQPVLEEPVPDAAEAVPADAAAAVEPYPEEVVPAEVPDATTERSSHPLRAARNESEDLYSPFADRDDDAHEGKRRWPMVAAGLLVLIALVAAAVWFLAPTEFKNRLGLAQASGDTPLLVQVKQHSRQELASGNQLLEVSGMVINPTDETQVVPPLNAQLRSVGQQVVYKWTIPPPATKLAPGGSASFNSANLNIPPAAACLEVFFGQQQRPPLCRDSAAVGA</sequence>
<feature type="transmembrane region" description="Helical" evidence="1">
    <location>
        <begin position="185"/>
        <end position="207"/>
    </location>
</feature>
<dbReference type="EMBL" id="BSOO01000003">
    <property type="protein sequence ID" value="GLR46802.1"/>
    <property type="molecule type" value="Genomic_DNA"/>
</dbReference>
<dbReference type="NCBIfam" id="TIGR02098">
    <property type="entry name" value="MJ0042_CXXC"/>
    <property type="match status" value="1"/>
</dbReference>
<gene>
    <name evidence="3" type="ORF">GCM10007925_05130</name>
</gene>
<protein>
    <recommendedName>
        <fullName evidence="2">Zinc finger/thioredoxin putative domain-containing protein</fullName>
    </recommendedName>
</protein>
<keyword evidence="1" id="KW-1133">Transmembrane helix</keyword>
<keyword evidence="1" id="KW-0472">Membrane</keyword>